<protein>
    <submittedName>
        <fullName evidence="1">Uncharacterized protein</fullName>
    </submittedName>
</protein>
<reference evidence="1 2" key="1">
    <citation type="submission" date="2016-07" db="EMBL/GenBank/DDBJ databases">
        <title>Draft genome of Scalindua rubra, obtained from a brine-seawater interface in the Red Sea, sheds light on salt adaptation in anammox bacteria.</title>
        <authorList>
            <person name="Speth D.R."/>
            <person name="Lagkouvardos I."/>
            <person name="Wang Y."/>
            <person name="Qian P.-Y."/>
            <person name="Dutilh B.E."/>
            <person name="Jetten M.S."/>
        </authorList>
    </citation>
    <scope>NUCLEOTIDE SEQUENCE [LARGE SCALE GENOMIC DNA]</scope>
    <source>
        <strain evidence="1">BSI-1</strain>
    </source>
</reference>
<proteinExistence type="predicted"/>
<organism evidence="1 2">
    <name type="scientific">Candidatus Scalindua rubra</name>
    <dbReference type="NCBI Taxonomy" id="1872076"/>
    <lineage>
        <taxon>Bacteria</taxon>
        <taxon>Pseudomonadati</taxon>
        <taxon>Planctomycetota</taxon>
        <taxon>Candidatus Brocadiia</taxon>
        <taxon>Candidatus Brocadiales</taxon>
        <taxon>Candidatus Scalinduaceae</taxon>
        <taxon>Candidatus Scalindua</taxon>
    </lineage>
</organism>
<gene>
    <name evidence="1" type="ORF">SCARUB_05081</name>
</gene>
<dbReference type="Proteomes" id="UP000094056">
    <property type="component" value="Unassembled WGS sequence"/>
</dbReference>
<evidence type="ECO:0000313" key="1">
    <source>
        <dbReference type="EMBL" id="ODS29816.1"/>
    </source>
</evidence>
<evidence type="ECO:0000313" key="2">
    <source>
        <dbReference type="Proteomes" id="UP000094056"/>
    </source>
</evidence>
<comment type="caution">
    <text evidence="1">The sequence shown here is derived from an EMBL/GenBank/DDBJ whole genome shotgun (WGS) entry which is preliminary data.</text>
</comment>
<accession>A0A1E3X2F6</accession>
<dbReference type="AlphaFoldDB" id="A0A1E3X2F6"/>
<sequence length="114" mass="12731">MDFHKLKLDQFDNIKVLNLPSGVDLPFTSTKNKFQCLISFVQTEAEVDEAISQVVKVGGGTSLIIAYPKGASKKFQSEVNRDTIIAKIKAISNFKAPKLVSLNQDWSGFSFRYE</sequence>
<name>A0A1E3X2F6_9BACT</name>
<dbReference type="EMBL" id="MAYW01000363">
    <property type="protein sequence ID" value="ODS29816.1"/>
    <property type="molecule type" value="Genomic_DNA"/>
</dbReference>